<gene>
    <name evidence="1" type="ORF">CK203_089321</name>
</gene>
<accession>A0A438D2V1</accession>
<name>A0A438D2V1_VITVI</name>
<protein>
    <recommendedName>
        <fullName evidence="3">Reverse transcriptase Ty1/copia-type domain-containing protein</fullName>
    </recommendedName>
</protein>
<sequence length="104" mass="12331">MEEMRALENNGIWDLVSFPRGKTQVRCKWVFTIKHKVDGSVERYKARDPLYGLKHPQEQGDNLKELEKLKGILPKEFDIKDFSRLRYFLDMEVARSRCGIIVFQ</sequence>
<proteinExistence type="predicted"/>
<organism evidence="1 2">
    <name type="scientific">Vitis vinifera</name>
    <name type="common">Grape</name>
    <dbReference type="NCBI Taxonomy" id="29760"/>
    <lineage>
        <taxon>Eukaryota</taxon>
        <taxon>Viridiplantae</taxon>
        <taxon>Streptophyta</taxon>
        <taxon>Embryophyta</taxon>
        <taxon>Tracheophyta</taxon>
        <taxon>Spermatophyta</taxon>
        <taxon>Magnoliopsida</taxon>
        <taxon>eudicotyledons</taxon>
        <taxon>Gunneridae</taxon>
        <taxon>Pentapetalae</taxon>
        <taxon>rosids</taxon>
        <taxon>Vitales</taxon>
        <taxon>Vitaceae</taxon>
        <taxon>Viteae</taxon>
        <taxon>Vitis</taxon>
    </lineage>
</organism>
<evidence type="ECO:0000313" key="1">
    <source>
        <dbReference type="EMBL" id="RVW29752.1"/>
    </source>
</evidence>
<evidence type="ECO:0008006" key="3">
    <source>
        <dbReference type="Google" id="ProtNLM"/>
    </source>
</evidence>
<evidence type="ECO:0000313" key="2">
    <source>
        <dbReference type="Proteomes" id="UP000288805"/>
    </source>
</evidence>
<reference evidence="1 2" key="1">
    <citation type="journal article" date="2018" name="PLoS Genet.">
        <title>Population sequencing reveals clonal diversity and ancestral inbreeding in the grapevine cultivar Chardonnay.</title>
        <authorList>
            <person name="Roach M.J."/>
            <person name="Johnson D.L."/>
            <person name="Bohlmann J."/>
            <person name="van Vuuren H.J."/>
            <person name="Jones S.J."/>
            <person name="Pretorius I.S."/>
            <person name="Schmidt S.A."/>
            <person name="Borneman A.R."/>
        </authorList>
    </citation>
    <scope>NUCLEOTIDE SEQUENCE [LARGE SCALE GENOMIC DNA]</scope>
    <source>
        <strain evidence="2">cv. Chardonnay</strain>
        <tissue evidence="1">Leaf</tissue>
    </source>
</reference>
<dbReference type="EMBL" id="QGNW01001825">
    <property type="protein sequence ID" value="RVW29752.1"/>
    <property type="molecule type" value="Genomic_DNA"/>
</dbReference>
<dbReference type="AlphaFoldDB" id="A0A438D2V1"/>
<comment type="caution">
    <text evidence="1">The sequence shown here is derived from an EMBL/GenBank/DDBJ whole genome shotgun (WGS) entry which is preliminary data.</text>
</comment>
<dbReference type="Proteomes" id="UP000288805">
    <property type="component" value="Unassembled WGS sequence"/>
</dbReference>